<organism evidence="2">
    <name type="scientific">Mytilinidion resinicola</name>
    <dbReference type="NCBI Taxonomy" id="574789"/>
    <lineage>
        <taxon>Eukaryota</taxon>
        <taxon>Fungi</taxon>
        <taxon>Dikarya</taxon>
        <taxon>Ascomycota</taxon>
        <taxon>Pezizomycotina</taxon>
        <taxon>Dothideomycetes</taxon>
        <taxon>Pleosporomycetidae</taxon>
        <taxon>Mytilinidiales</taxon>
        <taxon>Mytilinidiaceae</taxon>
        <taxon>Mytilinidion</taxon>
    </lineage>
</organism>
<dbReference type="AlphaFoldDB" id="A0A6A6YH85"/>
<gene>
    <name evidence="2 4" type="ORF">BDZ99DRAFT_48907</name>
</gene>
<evidence type="ECO:0000313" key="3">
    <source>
        <dbReference type="Proteomes" id="UP000504636"/>
    </source>
</evidence>
<dbReference type="GeneID" id="54463848"/>
<evidence type="ECO:0000313" key="2">
    <source>
        <dbReference type="EMBL" id="KAF2808182.1"/>
    </source>
</evidence>
<feature type="compositionally biased region" description="Low complexity" evidence="1">
    <location>
        <begin position="146"/>
        <end position="160"/>
    </location>
</feature>
<proteinExistence type="predicted"/>
<protein>
    <submittedName>
        <fullName evidence="2 4">Uncharacterized protein</fullName>
    </submittedName>
</protein>
<reference evidence="4" key="3">
    <citation type="submission" date="2025-04" db="UniProtKB">
        <authorList>
            <consortium name="RefSeq"/>
        </authorList>
    </citation>
    <scope>IDENTIFICATION</scope>
    <source>
        <strain evidence="4">CBS 304.34</strain>
    </source>
</reference>
<keyword evidence="3" id="KW-1185">Reference proteome</keyword>
<dbReference type="EMBL" id="MU003703">
    <property type="protein sequence ID" value="KAF2808182.1"/>
    <property type="molecule type" value="Genomic_DNA"/>
</dbReference>
<feature type="region of interest" description="Disordered" evidence="1">
    <location>
        <begin position="146"/>
        <end position="165"/>
    </location>
</feature>
<dbReference type="Proteomes" id="UP000504636">
    <property type="component" value="Unplaced"/>
</dbReference>
<name>A0A6A6YH85_9PEZI</name>
<reference evidence="4" key="2">
    <citation type="submission" date="2020-04" db="EMBL/GenBank/DDBJ databases">
        <authorList>
            <consortium name="NCBI Genome Project"/>
        </authorList>
    </citation>
    <scope>NUCLEOTIDE SEQUENCE</scope>
    <source>
        <strain evidence="4">CBS 304.34</strain>
    </source>
</reference>
<dbReference type="RefSeq" id="XP_033575146.1">
    <property type="nucleotide sequence ID" value="XM_033722955.1"/>
</dbReference>
<sequence>MSHFMQANLSGVIVSFFIPRARYAKSRLAISGLDACGQLISIYAQPSVLSTHGIHSLSIMAATRSGVSLPSLTLLFLCISSTTASAVRRPQRYPYRVLAPREAAVTVLPTPVLSPVDTLLVDETHLLDALKSYFDHIRELIFPSTPSTSDIPSTSNPTTSEAWTPSSVPLSAIAPPSSGIVVIENITTTVINTLAPSAPLLTATSEPSFPPYD</sequence>
<evidence type="ECO:0000256" key="1">
    <source>
        <dbReference type="SAM" id="MobiDB-lite"/>
    </source>
</evidence>
<accession>A0A6A6YH85</accession>
<reference evidence="2 4" key="1">
    <citation type="journal article" date="2020" name="Stud. Mycol.">
        <title>101 Dothideomycetes genomes: a test case for predicting lifestyles and emergence of pathogens.</title>
        <authorList>
            <person name="Haridas S."/>
            <person name="Albert R."/>
            <person name="Binder M."/>
            <person name="Bloem J."/>
            <person name="Labutti K."/>
            <person name="Salamov A."/>
            <person name="Andreopoulos B."/>
            <person name="Baker S."/>
            <person name="Barry K."/>
            <person name="Bills G."/>
            <person name="Bluhm B."/>
            <person name="Cannon C."/>
            <person name="Castanera R."/>
            <person name="Culley D."/>
            <person name="Daum C."/>
            <person name="Ezra D."/>
            <person name="Gonzalez J."/>
            <person name="Henrissat B."/>
            <person name="Kuo A."/>
            <person name="Liang C."/>
            <person name="Lipzen A."/>
            <person name="Lutzoni F."/>
            <person name="Magnuson J."/>
            <person name="Mondo S."/>
            <person name="Nolan M."/>
            <person name="Ohm R."/>
            <person name="Pangilinan J."/>
            <person name="Park H.-J."/>
            <person name="Ramirez L."/>
            <person name="Alfaro M."/>
            <person name="Sun H."/>
            <person name="Tritt A."/>
            <person name="Yoshinaga Y."/>
            <person name="Zwiers L.-H."/>
            <person name="Turgeon B."/>
            <person name="Goodwin S."/>
            <person name="Spatafora J."/>
            <person name="Crous P."/>
            <person name="Grigoriev I."/>
        </authorList>
    </citation>
    <scope>NUCLEOTIDE SEQUENCE</scope>
    <source>
        <strain evidence="2 4">CBS 304.34</strain>
    </source>
</reference>
<evidence type="ECO:0000313" key="4">
    <source>
        <dbReference type="RefSeq" id="XP_033575146.1"/>
    </source>
</evidence>